<evidence type="ECO:0000313" key="2">
    <source>
        <dbReference type="EMBL" id="CAF0999637.1"/>
    </source>
</evidence>
<proteinExistence type="predicted"/>
<dbReference type="AlphaFoldDB" id="A0A814GRA6"/>
<name>A0A814GRA6_ADIRI</name>
<evidence type="ECO:0000313" key="4">
    <source>
        <dbReference type="Proteomes" id="UP000663828"/>
    </source>
</evidence>
<dbReference type="EMBL" id="CAJNOR010000755">
    <property type="protein sequence ID" value="CAF0999637.1"/>
    <property type="molecule type" value="Genomic_DNA"/>
</dbReference>
<protein>
    <submittedName>
        <fullName evidence="2">Uncharacterized protein</fullName>
    </submittedName>
</protein>
<dbReference type="Proteomes" id="UP000663852">
    <property type="component" value="Unassembled WGS sequence"/>
</dbReference>
<evidence type="ECO:0000256" key="1">
    <source>
        <dbReference type="SAM" id="SignalP"/>
    </source>
</evidence>
<feature type="chain" id="PRO_5036410156" evidence="1">
    <location>
        <begin position="20"/>
        <end position="321"/>
    </location>
</feature>
<organism evidence="2 4">
    <name type="scientific">Adineta ricciae</name>
    <name type="common">Rotifer</name>
    <dbReference type="NCBI Taxonomy" id="249248"/>
    <lineage>
        <taxon>Eukaryota</taxon>
        <taxon>Metazoa</taxon>
        <taxon>Spiralia</taxon>
        <taxon>Gnathifera</taxon>
        <taxon>Rotifera</taxon>
        <taxon>Eurotatoria</taxon>
        <taxon>Bdelloidea</taxon>
        <taxon>Adinetida</taxon>
        <taxon>Adinetidae</taxon>
        <taxon>Adineta</taxon>
    </lineage>
</organism>
<feature type="signal peptide" evidence="1">
    <location>
        <begin position="1"/>
        <end position="19"/>
    </location>
</feature>
<comment type="caution">
    <text evidence="2">The sequence shown here is derived from an EMBL/GenBank/DDBJ whole genome shotgun (WGS) entry which is preliminary data.</text>
</comment>
<keyword evidence="4" id="KW-1185">Reference proteome</keyword>
<evidence type="ECO:0000313" key="3">
    <source>
        <dbReference type="EMBL" id="CAF1360618.1"/>
    </source>
</evidence>
<accession>A0A814GRA6</accession>
<keyword evidence="1" id="KW-0732">Signal</keyword>
<dbReference type="EMBL" id="CAJNOJ010000274">
    <property type="protein sequence ID" value="CAF1360618.1"/>
    <property type="molecule type" value="Genomic_DNA"/>
</dbReference>
<gene>
    <name evidence="3" type="ORF">EDS130_LOCUS33800</name>
    <name evidence="2" type="ORF">XAT740_LOCUS13136</name>
</gene>
<sequence length="321" mass="33349">MRLSIGFALVFAAIAFVQGKPLFNQLVTQINLPNQLNGIQDFLGQYQSVLSQLQGLVSGVSPAQLQALVQQVAGNVSPAQLQSIVQQAAQLAQSVLSGQVDVNTALSQVSDFVQQLLNGSAGLTRPANVKGFPFNGVQGLLNQYGNVLSQLQGLVSGVSPAQLQALVQQVAGNVSPAQLQSIVQQAVQLAQSVLSGQVDVNTALSQVSDFVQQLLNGSAGLTRPANVKGFPFNGVQGLLNQYGNVLSQLQGLGQQVANTLSQAQLQSLGQQVSQLAQSVVTGQVGASAAASQLLALVQQYLGSNTQLYNAAQQLLSVVQGN</sequence>
<dbReference type="Proteomes" id="UP000663828">
    <property type="component" value="Unassembled WGS sequence"/>
</dbReference>
<reference evidence="2" key="1">
    <citation type="submission" date="2021-02" db="EMBL/GenBank/DDBJ databases">
        <authorList>
            <person name="Nowell W R."/>
        </authorList>
    </citation>
    <scope>NUCLEOTIDE SEQUENCE</scope>
</reference>